<dbReference type="Proteomes" id="UP000593566">
    <property type="component" value="Unassembled WGS sequence"/>
</dbReference>
<proteinExistence type="predicted"/>
<feature type="transmembrane region" description="Helical" evidence="2">
    <location>
        <begin position="237"/>
        <end position="258"/>
    </location>
</feature>
<comment type="caution">
    <text evidence="3">The sequence shown here is derived from an EMBL/GenBank/DDBJ whole genome shotgun (WGS) entry which is preliminary data.</text>
</comment>
<dbReference type="AlphaFoldDB" id="A0A8H6CMV1"/>
<dbReference type="GeneID" id="59337578"/>
<keyword evidence="4" id="KW-1185">Reference proteome</keyword>
<organism evidence="3 4">
    <name type="scientific">Letharia lupina</name>
    <dbReference type="NCBI Taxonomy" id="560253"/>
    <lineage>
        <taxon>Eukaryota</taxon>
        <taxon>Fungi</taxon>
        <taxon>Dikarya</taxon>
        <taxon>Ascomycota</taxon>
        <taxon>Pezizomycotina</taxon>
        <taxon>Lecanoromycetes</taxon>
        <taxon>OSLEUM clade</taxon>
        <taxon>Lecanoromycetidae</taxon>
        <taxon>Lecanorales</taxon>
        <taxon>Lecanorineae</taxon>
        <taxon>Parmeliaceae</taxon>
        <taxon>Letharia</taxon>
    </lineage>
</organism>
<gene>
    <name evidence="3" type="ORF">HO133_009183</name>
</gene>
<name>A0A8H6CMV1_9LECA</name>
<dbReference type="RefSeq" id="XP_037154870.1">
    <property type="nucleotide sequence ID" value="XM_037300044.1"/>
</dbReference>
<feature type="region of interest" description="Disordered" evidence="1">
    <location>
        <begin position="27"/>
        <end position="54"/>
    </location>
</feature>
<keyword evidence="2" id="KW-0812">Transmembrane</keyword>
<evidence type="ECO:0000256" key="2">
    <source>
        <dbReference type="SAM" id="Phobius"/>
    </source>
</evidence>
<keyword evidence="2" id="KW-0472">Membrane</keyword>
<keyword evidence="2" id="KW-1133">Transmembrane helix</keyword>
<sequence length="464" mass="51025">MADDEGRVLPTTPENIAMLQAEVAAKRQRRADRAARRLARAQSRPLESQATGVPVNGEADANYVASLQNTSQAPSGLAIDPSHDNTRQRIRRGPVAILPNALGEGLYDERRFTSPYRFTESTSFTGDDVAETVATGSADQEHQNLETWRSMPSLPFKDEAGSTDSAAKDDSEMESDGEHLTTEIQRVFMTLRAWTSCLAIRDTLSNLSESIFWMWTQIILWILASLPYISRRVLNKTTLLGILAVLVGLVGLAVYGWVASVHASVHGWAGSVLHIGPCSICKASRGNFFRTACYPKDITADVMNTFNETYANFDTAMATRNLISTAPIDLRSSRSSLHRDLLRLRALNATLYIPSANFASIDSQTVNVLELSKAIPDVLFRCLSRLASTVAVVDYQTNVTIAEIAAFRAGKTSPYISIPGKRPRRVNAQHALSIRFEGHVLSWQKFMEPLLAVDKALLDTIGQV</sequence>
<evidence type="ECO:0000313" key="3">
    <source>
        <dbReference type="EMBL" id="KAF6226317.1"/>
    </source>
</evidence>
<reference evidence="3 4" key="1">
    <citation type="journal article" date="2020" name="Genomics">
        <title>Complete, high-quality genomes from long-read metagenomic sequencing of two wolf lichen thalli reveals enigmatic genome architecture.</title>
        <authorList>
            <person name="McKenzie S.K."/>
            <person name="Walston R.F."/>
            <person name="Allen J.L."/>
        </authorList>
    </citation>
    <scope>NUCLEOTIDE SEQUENCE [LARGE SCALE GENOMIC DNA]</scope>
    <source>
        <strain evidence="3">WasteWater1</strain>
    </source>
</reference>
<protein>
    <submittedName>
        <fullName evidence="3">Uncharacterized protein</fullName>
    </submittedName>
</protein>
<evidence type="ECO:0000256" key="1">
    <source>
        <dbReference type="SAM" id="MobiDB-lite"/>
    </source>
</evidence>
<evidence type="ECO:0000313" key="4">
    <source>
        <dbReference type="Proteomes" id="UP000593566"/>
    </source>
</evidence>
<accession>A0A8H6CMV1</accession>
<feature type="transmembrane region" description="Helical" evidence="2">
    <location>
        <begin position="211"/>
        <end position="230"/>
    </location>
</feature>
<dbReference type="EMBL" id="JACCJB010000006">
    <property type="protein sequence ID" value="KAF6226317.1"/>
    <property type="molecule type" value="Genomic_DNA"/>
</dbReference>